<dbReference type="InterPro" id="IPR036188">
    <property type="entry name" value="FAD/NAD-bd_sf"/>
</dbReference>
<dbReference type="GO" id="GO:0051539">
    <property type="term" value="F:4 iron, 4 sulfur cluster binding"/>
    <property type="evidence" value="ECO:0007669"/>
    <property type="project" value="UniProtKB-KW"/>
</dbReference>
<name>A0A7M4DH31_9MICO</name>
<comment type="caution">
    <text evidence="7">The sequence shown here is derived from an EMBL/GenBank/DDBJ whole genome shotgun (WGS) entry which is preliminary data.</text>
</comment>
<keyword evidence="3" id="KW-0560">Oxidoreductase</keyword>
<keyword evidence="5" id="KW-0411">Iron-sulfur</keyword>
<dbReference type="AlphaFoldDB" id="A0A7M4DH31"/>
<keyword evidence="1" id="KW-0004">4Fe-4S</keyword>
<dbReference type="InterPro" id="IPR039650">
    <property type="entry name" value="HdrA-like"/>
</dbReference>
<dbReference type="Pfam" id="PF12831">
    <property type="entry name" value="FAD_oxidored"/>
    <property type="match status" value="1"/>
</dbReference>
<evidence type="ECO:0000313" key="8">
    <source>
        <dbReference type="Proteomes" id="UP000419743"/>
    </source>
</evidence>
<dbReference type="Gene3D" id="3.50.50.60">
    <property type="entry name" value="FAD/NAD(P)-binding domain"/>
    <property type="match status" value="1"/>
</dbReference>
<evidence type="ECO:0000256" key="1">
    <source>
        <dbReference type="ARBA" id="ARBA00022485"/>
    </source>
</evidence>
<gene>
    <name evidence="7" type="ORF">HALOF300_01428</name>
</gene>
<dbReference type="SUPFAM" id="SSF51905">
    <property type="entry name" value="FAD/NAD(P)-binding domain"/>
    <property type="match status" value="1"/>
</dbReference>
<evidence type="ECO:0008006" key="9">
    <source>
        <dbReference type="Google" id="ProtNLM"/>
    </source>
</evidence>
<evidence type="ECO:0000256" key="5">
    <source>
        <dbReference type="ARBA" id="ARBA00023014"/>
    </source>
</evidence>
<evidence type="ECO:0000256" key="6">
    <source>
        <dbReference type="SAM" id="MobiDB-lite"/>
    </source>
</evidence>
<dbReference type="GO" id="GO:0046872">
    <property type="term" value="F:metal ion binding"/>
    <property type="evidence" value="ECO:0007669"/>
    <property type="project" value="UniProtKB-KW"/>
</dbReference>
<dbReference type="EMBL" id="CACRYJ010000017">
    <property type="protein sequence ID" value="VZO36224.1"/>
    <property type="molecule type" value="Genomic_DNA"/>
</dbReference>
<evidence type="ECO:0000256" key="2">
    <source>
        <dbReference type="ARBA" id="ARBA00022723"/>
    </source>
</evidence>
<reference evidence="7 8" key="1">
    <citation type="submission" date="2019-11" db="EMBL/GenBank/DDBJ databases">
        <authorList>
            <person name="Criscuolo A."/>
        </authorList>
    </citation>
    <scope>NUCLEOTIDE SEQUENCE [LARGE SCALE GENOMIC DNA]</scope>
    <source>
        <strain evidence="7">CIP111667</strain>
    </source>
</reference>
<proteinExistence type="predicted"/>
<accession>A0A7M4DH31</accession>
<dbReference type="GO" id="GO:0016491">
    <property type="term" value="F:oxidoreductase activity"/>
    <property type="evidence" value="ECO:0007669"/>
    <property type="project" value="UniProtKB-KW"/>
</dbReference>
<feature type="compositionally biased region" description="Polar residues" evidence="6">
    <location>
        <begin position="7"/>
        <end position="20"/>
    </location>
</feature>
<evidence type="ECO:0000256" key="3">
    <source>
        <dbReference type="ARBA" id="ARBA00023002"/>
    </source>
</evidence>
<keyword evidence="4" id="KW-0408">Iron</keyword>
<feature type="region of interest" description="Disordered" evidence="6">
    <location>
        <begin position="1"/>
        <end position="21"/>
    </location>
</feature>
<organism evidence="7 8">
    <name type="scientific">Occultella aeris</name>
    <dbReference type="NCBI Taxonomy" id="2761496"/>
    <lineage>
        <taxon>Bacteria</taxon>
        <taxon>Bacillati</taxon>
        <taxon>Actinomycetota</taxon>
        <taxon>Actinomycetes</taxon>
        <taxon>Micrococcales</taxon>
        <taxon>Ruaniaceae</taxon>
        <taxon>Occultella</taxon>
    </lineage>
</organism>
<protein>
    <recommendedName>
        <fullName evidence="9">FAD dependent oxidoreductase</fullName>
    </recommendedName>
</protein>
<dbReference type="PANTHER" id="PTHR43498:SF1">
    <property type="entry name" value="COB--COM HETERODISULFIDE REDUCTASE IRON-SULFUR SUBUNIT A"/>
    <property type="match status" value="1"/>
</dbReference>
<dbReference type="Proteomes" id="UP000419743">
    <property type="component" value="Unassembled WGS sequence"/>
</dbReference>
<evidence type="ECO:0000313" key="7">
    <source>
        <dbReference type="EMBL" id="VZO36224.1"/>
    </source>
</evidence>
<keyword evidence="2" id="KW-0479">Metal-binding</keyword>
<dbReference type="PANTHER" id="PTHR43498">
    <property type="entry name" value="FERREDOXIN:COB-COM HETERODISULFIDE REDUCTASE SUBUNIT A"/>
    <property type="match status" value="1"/>
</dbReference>
<evidence type="ECO:0000256" key="4">
    <source>
        <dbReference type="ARBA" id="ARBA00023004"/>
    </source>
</evidence>
<keyword evidence="8" id="KW-1185">Reference proteome</keyword>
<sequence>MRDIQGRMSSEAPSPTSRSQRLVVEPAVGRRDFLTREDDADLVVVGGGLSGTCAAITAARAGLRVVLIQDRPVLGGNSSSEVRLWILGATAHMSNNNRFAREGGVLDEILVENMYRNRDGNPVVFDTILLEKVVEEPGITLLLNTAMIDVRMADGDVDGSRRIAGVSAFCSQNSTRYEITAPYFVDSSGDGALGFLAGAAFRMGAEASSEFGEKFAPSTEYGDLLGHSIYFYSKDVGHPVRFVPPSYALDDLSEIPRARSFNANEDGCRLWWIEWGGRLDTVHETETIKWRLWQVVYGVWNHLKNSGEFPDAANLTLEWVGTIPGKRESRRFEGLYMLCQDDVLGQAQHPDAVAFGGWSIDLHPADGVFSERPGCNQLHGRGTYQIPYRCLVSRDVENLFLAGRLTSVSHVAFGSTRVMATGSHCGQAVATAAALCVRDGVRPADLLEPARMAELQRWLLRGSQHIPQHALEDPEDLARSASIVASSELRLGTLPRAGDPLPLDIDRGQLLPLEAGPVPRFGLKVRVAAPTTLRVQLRRGARPDDYTPDRLIGECALELEVGEQVVQVDLDAVLTEPSYTALCLLANPDVAVAASDLVVTGLVPLRHVKDQEPDDAIGQPGLEFWVPVRRPEGRNLALTLDPPVLVGPASAVANGLDRPTGAANAWIAAPEDEAPTLRLTWDEPQTIGRVELRLDTDSDHAMESALWTHPEDAMPQCVRDFTISANGRVLAKVGGHHQSAYRLTLAEPVRTSELTIAVEGVNGHAPAALFSVRCYRDPEHRIVRDGASVVAAPSVAGR</sequence>